<feature type="transmembrane region" description="Helical" evidence="1">
    <location>
        <begin position="100"/>
        <end position="119"/>
    </location>
</feature>
<dbReference type="EMBL" id="RQTJ01000011">
    <property type="protein sequence ID" value="RRA95110.1"/>
    <property type="molecule type" value="Genomic_DNA"/>
</dbReference>
<proteinExistence type="predicted"/>
<keyword evidence="1" id="KW-1133">Transmembrane helix</keyword>
<evidence type="ECO:0000313" key="3">
    <source>
        <dbReference type="Proteomes" id="UP000268372"/>
    </source>
</evidence>
<dbReference type="RefSeq" id="WP_124899154.1">
    <property type="nucleotide sequence ID" value="NZ_RQTJ01000011.1"/>
</dbReference>
<protein>
    <submittedName>
        <fullName evidence="2">Uncharacterized protein</fullName>
    </submittedName>
</protein>
<organism evidence="2 3">
    <name type="scientific">Paenimyroides viscosum</name>
    <dbReference type="NCBI Taxonomy" id="2488729"/>
    <lineage>
        <taxon>Bacteria</taxon>
        <taxon>Pseudomonadati</taxon>
        <taxon>Bacteroidota</taxon>
        <taxon>Flavobacteriia</taxon>
        <taxon>Flavobacteriales</taxon>
        <taxon>Flavobacteriaceae</taxon>
        <taxon>Paenimyroides</taxon>
    </lineage>
</organism>
<reference evidence="2 3" key="1">
    <citation type="submission" date="2018-11" db="EMBL/GenBank/DDBJ databases">
        <title>Flavobacterium sp. nov., YIM 102796 draft genome.</title>
        <authorList>
            <person name="Li G."/>
            <person name="Jiang Y."/>
        </authorList>
    </citation>
    <scope>NUCLEOTIDE SEQUENCE [LARGE SCALE GENOMIC DNA]</scope>
    <source>
        <strain evidence="2 3">YIM 102796</strain>
    </source>
</reference>
<keyword evidence="1" id="KW-0812">Transmembrane</keyword>
<keyword evidence="1" id="KW-0472">Membrane</keyword>
<dbReference type="Proteomes" id="UP000268372">
    <property type="component" value="Unassembled WGS sequence"/>
</dbReference>
<evidence type="ECO:0000313" key="2">
    <source>
        <dbReference type="EMBL" id="RRA95110.1"/>
    </source>
</evidence>
<feature type="transmembrane region" description="Helical" evidence="1">
    <location>
        <begin position="69"/>
        <end position="88"/>
    </location>
</feature>
<dbReference type="AlphaFoldDB" id="A0A3P1B1S3"/>
<comment type="caution">
    <text evidence="2">The sequence shown here is derived from an EMBL/GenBank/DDBJ whole genome shotgun (WGS) entry which is preliminary data.</text>
</comment>
<gene>
    <name evidence="2" type="ORF">EG242_06815</name>
</gene>
<name>A0A3P1B1S3_9FLAO</name>
<keyword evidence="3" id="KW-1185">Reference proteome</keyword>
<sequence length="127" mass="15152">MEIVIKVSEEVILNHYLITDKKEKFLLTEKVNILKIKDDTTSFYVKNYFTKTRQFYINNITEPLTLRNFYTIQTTISLALIIIILHILSMILKSNLYDSVLMWFYIVVLSLFVYTSTFGRKYFIKIT</sequence>
<accession>A0A3P1B1S3</accession>
<evidence type="ECO:0000256" key="1">
    <source>
        <dbReference type="SAM" id="Phobius"/>
    </source>
</evidence>